<comment type="caution">
    <text evidence="1">The sequence shown here is derived from an EMBL/GenBank/DDBJ whole genome shotgun (WGS) entry which is preliminary data.</text>
</comment>
<gene>
    <name evidence="1" type="ORF">HK18_01060</name>
</gene>
<evidence type="ECO:0008006" key="3">
    <source>
        <dbReference type="Google" id="ProtNLM"/>
    </source>
</evidence>
<evidence type="ECO:0000313" key="2">
    <source>
        <dbReference type="Proteomes" id="UP000194946"/>
    </source>
</evidence>
<dbReference type="AlphaFoldDB" id="A0A251ZT53"/>
<evidence type="ECO:0000313" key="1">
    <source>
        <dbReference type="EMBL" id="OUI77832.1"/>
    </source>
</evidence>
<dbReference type="RefSeq" id="WP_008854371.1">
    <property type="nucleotide sequence ID" value="NZ_JOPB01000015.1"/>
</dbReference>
<keyword evidence="2" id="KW-1185">Reference proteome</keyword>
<accession>A0A251ZT53</accession>
<organism evidence="1 2">
    <name type="scientific">Commensalibacter intestini</name>
    <dbReference type="NCBI Taxonomy" id="479936"/>
    <lineage>
        <taxon>Bacteria</taxon>
        <taxon>Pseudomonadati</taxon>
        <taxon>Pseudomonadota</taxon>
        <taxon>Alphaproteobacteria</taxon>
        <taxon>Acetobacterales</taxon>
        <taxon>Acetobacteraceae</taxon>
    </lineage>
</organism>
<name>A0A251ZT53_9PROT</name>
<sequence length="260" mass="28133">MSEYDYQSQGKISLSAPQNGSINKLAGGSNIQGGDNYTAFFINYDENNIAESSVSDATNVKIHAVANTNLTVSKGRGNTYYADRNFTFLNGTGKTYAEVNGNYSIFGQDGLNLTLEAFADDGIVINNAGNTILQASNSTAKMTLWGYPNDDASSTILAFGGKSANSFISGKGMNIYSGGDGKNVFSMYKNICENGTTLILNFNQDTDYIDVSQIIDKNSFVNLLRISKNVNGNAFIELETHTLILVGILLENINIDRFSF</sequence>
<proteinExistence type="predicted"/>
<reference evidence="2" key="1">
    <citation type="submission" date="2014-06" db="EMBL/GenBank/DDBJ databases">
        <authorList>
            <person name="Winans N.J."/>
            <person name="Newell P.D."/>
            <person name="Douglas A.E."/>
        </authorList>
    </citation>
    <scope>NUCLEOTIDE SEQUENCE [LARGE SCALE GENOMIC DNA]</scope>
    <source>
        <strain evidence="2">DmL_052</strain>
    </source>
</reference>
<protein>
    <recommendedName>
        <fullName evidence="3">Autochaperone domain-containing protein</fullName>
    </recommendedName>
</protein>
<dbReference type="EMBL" id="JOPB01000015">
    <property type="protein sequence ID" value="OUI77832.1"/>
    <property type="molecule type" value="Genomic_DNA"/>
</dbReference>
<dbReference type="Proteomes" id="UP000194946">
    <property type="component" value="Unassembled WGS sequence"/>
</dbReference>